<feature type="transmembrane region" description="Helical" evidence="11">
    <location>
        <begin position="53"/>
        <end position="77"/>
    </location>
</feature>
<organism evidence="12">
    <name type="scientific">Scolopocryptops sp. 1 YG-2013</name>
    <dbReference type="NCBI Taxonomy" id="1285684"/>
    <lineage>
        <taxon>Eukaryota</taxon>
        <taxon>Metazoa</taxon>
        <taxon>Ecdysozoa</taxon>
        <taxon>Arthropoda</taxon>
        <taxon>Myriapoda</taxon>
        <taxon>Chilopoda</taxon>
        <taxon>Pleurostigmophora</taxon>
        <taxon>Scolopendromorpha</taxon>
        <taxon>Cryptopidae</taxon>
        <taxon>Scolopocryptops</taxon>
    </lineage>
</organism>
<name>R4IVU0_9MYRI</name>
<keyword evidence="12" id="KW-0496">Mitochondrion</keyword>
<evidence type="ECO:0000256" key="5">
    <source>
        <dbReference type="ARBA" id="ARBA00022967"/>
    </source>
</evidence>
<protein>
    <recommendedName>
        <fullName evidence="3">NADH-ubiquinone oxidoreductase chain 4L</fullName>
    </recommendedName>
    <alternativeName>
        <fullName evidence="9">NADH dehydrogenase subunit 4L</fullName>
    </alternativeName>
</protein>
<keyword evidence="4 11" id="KW-0812">Transmembrane</keyword>
<keyword evidence="8 11" id="KW-0472">Membrane</keyword>
<gene>
    <name evidence="12" type="primary">ND4L</name>
</gene>
<evidence type="ECO:0000256" key="1">
    <source>
        <dbReference type="ARBA" id="ARBA00004141"/>
    </source>
</evidence>
<dbReference type="AlphaFoldDB" id="R4IVU0"/>
<comment type="catalytic activity">
    <reaction evidence="10">
        <text>a ubiquinone + NADH + 5 H(+)(in) = a ubiquinol + NAD(+) + 4 H(+)(out)</text>
        <dbReference type="Rhea" id="RHEA:29091"/>
        <dbReference type="Rhea" id="RHEA-COMP:9565"/>
        <dbReference type="Rhea" id="RHEA-COMP:9566"/>
        <dbReference type="ChEBI" id="CHEBI:15378"/>
        <dbReference type="ChEBI" id="CHEBI:16389"/>
        <dbReference type="ChEBI" id="CHEBI:17976"/>
        <dbReference type="ChEBI" id="CHEBI:57540"/>
        <dbReference type="ChEBI" id="CHEBI:57945"/>
        <dbReference type="EC" id="7.1.1.2"/>
    </reaction>
</comment>
<evidence type="ECO:0000256" key="9">
    <source>
        <dbReference type="ARBA" id="ARBA00031586"/>
    </source>
</evidence>
<dbReference type="EMBL" id="KC200076">
    <property type="protein sequence ID" value="AGC94484.1"/>
    <property type="molecule type" value="Genomic_DNA"/>
</dbReference>
<keyword evidence="7" id="KW-0520">NAD</keyword>
<feature type="transmembrane region" description="Helical" evidence="11">
    <location>
        <begin position="20"/>
        <end position="41"/>
    </location>
</feature>
<keyword evidence="6 11" id="KW-1133">Transmembrane helix</keyword>
<sequence>MEYVGILFVIMGGWVFLSWYKHMLVMLLSLEIMMLGLYIMLGCWKLMFLGEEMVLMIFLGFSVCEGSVGLSLMVMFVRMYGSDYFNNFSILWC</sequence>
<evidence type="ECO:0000256" key="10">
    <source>
        <dbReference type="ARBA" id="ARBA00049551"/>
    </source>
</evidence>
<dbReference type="Pfam" id="PF00420">
    <property type="entry name" value="Oxidored_q2"/>
    <property type="match status" value="1"/>
</dbReference>
<reference evidence="12" key="1">
    <citation type="journal article" date="2014" name="Mitochondrial DNA">
        <title>The complete mitochondrial genome of Scolopocryptops sp. (Chilopoda: Scolopendromorpha: Scolopocryptopidae).</title>
        <authorList>
            <person name="Gai Y."/>
            <person name="Ma H."/>
            <person name="Ma J."/>
            <person name="Li C."/>
            <person name="Yang Q."/>
        </authorList>
    </citation>
    <scope>NUCLEOTIDE SEQUENCE</scope>
</reference>
<evidence type="ECO:0000256" key="11">
    <source>
        <dbReference type="SAM" id="Phobius"/>
    </source>
</evidence>
<dbReference type="GO" id="GO:0016020">
    <property type="term" value="C:membrane"/>
    <property type="evidence" value="ECO:0007669"/>
    <property type="project" value="UniProtKB-SubCell"/>
</dbReference>
<evidence type="ECO:0000256" key="8">
    <source>
        <dbReference type="ARBA" id="ARBA00023136"/>
    </source>
</evidence>
<evidence type="ECO:0000256" key="3">
    <source>
        <dbReference type="ARBA" id="ARBA00016612"/>
    </source>
</evidence>
<evidence type="ECO:0000256" key="6">
    <source>
        <dbReference type="ARBA" id="ARBA00022989"/>
    </source>
</evidence>
<dbReference type="Gene3D" id="1.10.287.3510">
    <property type="match status" value="1"/>
</dbReference>
<evidence type="ECO:0000313" key="12">
    <source>
        <dbReference type="EMBL" id="AGC94484.1"/>
    </source>
</evidence>
<comment type="subcellular location">
    <subcellularLocation>
        <location evidence="1">Membrane</location>
        <topology evidence="1">Multi-pass membrane protein</topology>
    </subcellularLocation>
</comment>
<keyword evidence="5" id="KW-1278">Translocase</keyword>
<geneLocation type="mitochondrion" evidence="12"/>
<evidence type="ECO:0000256" key="7">
    <source>
        <dbReference type="ARBA" id="ARBA00023027"/>
    </source>
</evidence>
<dbReference type="InterPro" id="IPR039428">
    <property type="entry name" value="NUOK/Mnh_C1-like"/>
</dbReference>
<accession>R4IVU0</accession>
<evidence type="ECO:0000256" key="4">
    <source>
        <dbReference type="ARBA" id="ARBA00022692"/>
    </source>
</evidence>
<proteinExistence type="inferred from homology"/>
<dbReference type="GO" id="GO:0008137">
    <property type="term" value="F:NADH dehydrogenase (ubiquinone) activity"/>
    <property type="evidence" value="ECO:0007669"/>
    <property type="project" value="UniProtKB-EC"/>
</dbReference>
<evidence type="ECO:0000256" key="2">
    <source>
        <dbReference type="ARBA" id="ARBA00010519"/>
    </source>
</evidence>
<comment type="similarity">
    <text evidence="2">Belongs to the complex I subunit 4L family.</text>
</comment>